<feature type="region of interest" description="Disordered" evidence="12">
    <location>
        <begin position="474"/>
        <end position="494"/>
    </location>
</feature>
<evidence type="ECO:0000256" key="3">
    <source>
        <dbReference type="ARBA" id="ARBA00022481"/>
    </source>
</evidence>
<feature type="domain" description="Methyl-accepting transducer" evidence="14">
    <location>
        <begin position="426"/>
        <end position="655"/>
    </location>
</feature>
<dbReference type="Proteomes" id="UP000241885">
    <property type="component" value="Chromosome"/>
</dbReference>
<organism evidence="17 18">
    <name type="scientific">Thauera aromatica K172</name>
    <dbReference type="NCBI Taxonomy" id="44139"/>
    <lineage>
        <taxon>Bacteria</taxon>
        <taxon>Pseudomonadati</taxon>
        <taxon>Pseudomonadota</taxon>
        <taxon>Betaproteobacteria</taxon>
        <taxon>Rhodocyclales</taxon>
        <taxon>Zoogloeaceae</taxon>
        <taxon>Thauera</taxon>
    </lineage>
</organism>
<feature type="compositionally biased region" description="Polar residues" evidence="12">
    <location>
        <begin position="474"/>
        <end position="485"/>
    </location>
</feature>
<protein>
    <submittedName>
        <fullName evidence="17">Methyl-accepting chemotaxis protein I (Serine chemoreceptor protein)</fullName>
    </submittedName>
</protein>
<evidence type="ECO:0000256" key="12">
    <source>
        <dbReference type="SAM" id="MobiDB-lite"/>
    </source>
</evidence>
<reference evidence="17 18" key="1">
    <citation type="submission" date="2018-03" db="EMBL/GenBank/DDBJ databases">
        <title>Complete genome sequence of Thauera aromatica, a model organism for studying aromatic compound degradation under denitrifying conditions.</title>
        <authorList>
            <person name="Lo H.-Y."/>
            <person name="Goris T."/>
            <person name="Boll M."/>
            <person name="Mueller J.A."/>
        </authorList>
    </citation>
    <scope>NUCLEOTIDE SEQUENCE [LARGE SCALE GENOMIC DNA]</scope>
    <source>
        <strain evidence="17 18">K172</strain>
    </source>
</reference>
<dbReference type="CDD" id="cd11386">
    <property type="entry name" value="MCP_signal"/>
    <property type="match status" value="1"/>
</dbReference>
<feature type="domain" description="HAMP" evidence="16">
    <location>
        <begin position="369"/>
        <end position="421"/>
    </location>
</feature>
<dbReference type="InterPro" id="IPR035965">
    <property type="entry name" value="PAS-like_dom_sf"/>
</dbReference>
<name>A0A2R4BJ78_THAAR</name>
<dbReference type="EMBL" id="CP028339">
    <property type="protein sequence ID" value="AVR87349.1"/>
    <property type="molecule type" value="Genomic_DNA"/>
</dbReference>
<dbReference type="RefSeq" id="WP_107219776.1">
    <property type="nucleotide sequence ID" value="NZ_CP028339.1"/>
</dbReference>
<dbReference type="GO" id="GO:0004888">
    <property type="term" value="F:transmembrane signaling receptor activity"/>
    <property type="evidence" value="ECO:0007669"/>
    <property type="project" value="InterPro"/>
</dbReference>
<dbReference type="FunFam" id="3.30.450.20:FF:000046">
    <property type="entry name" value="Aerotaxis sensor receptor"/>
    <property type="match status" value="1"/>
</dbReference>
<dbReference type="GO" id="GO:0007165">
    <property type="term" value="P:signal transduction"/>
    <property type="evidence" value="ECO:0007669"/>
    <property type="project" value="UniProtKB-KW"/>
</dbReference>
<dbReference type="Gene3D" id="3.30.450.20">
    <property type="entry name" value="PAS domain"/>
    <property type="match status" value="1"/>
</dbReference>
<keyword evidence="8 13" id="KW-0472">Membrane</keyword>
<dbReference type="AlphaFoldDB" id="A0A2R4BJ78"/>
<dbReference type="PROSITE" id="PS50112">
    <property type="entry name" value="PAS"/>
    <property type="match status" value="1"/>
</dbReference>
<keyword evidence="3" id="KW-0488">Methylation</keyword>
<evidence type="ECO:0000313" key="17">
    <source>
        <dbReference type="EMBL" id="AVR87349.1"/>
    </source>
</evidence>
<dbReference type="GO" id="GO:0052131">
    <property type="term" value="P:positive aerotaxis"/>
    <property type="evidence" value="ECO:0007669"/>
    <property type="project" value="UniProtKB-ARBA"/>
</dbReference>
<evidence type="ECO:0000259" key="14">
    <source>
        <dbReference type="PROSITE" id="PS50111"/>
    </source>
</evidence>
<accession>A0A2R4BJ78</accession>
<comment type="subcellular location">
    <subcellularLocation>
        <location evidence="1">Cell inner membrane</location>
        <topology evidence="1">Multi-pass membrane protein</topology>
    </subcellularLocation>
</comment>
<dbReference type="PRINTS" id="PR00260">
    <property type="entry name" value="CHEMTRNSDUCR"/>
</dbReference>
<dbReference type="SMART" id="SM00304">
    <property type="entry name" value="HAMP"/>
    <property type="match status" value="1"/>
</dbReference>
<dbReference type="SMART" id="SM00283">
    <property type="entry name" value="MA"/>
    <property type="match status" value="1"/>
</dbReference>
<feature type="transmembrane region" description="Helical" evidence="13">
    <location>
        <begin position="346"/>
        <end position="372"/>
    </location>
</feature>
<keyword evidence="2" id="KW-1003">Cell membrane</keyword>
<dbReference type="PROSITE" id="PS50111">
    <property type="entry name" value="CHEMOTAXIS_TRANSDUC_2"/>
    <property type="match status" value="1"/>
</dbReference>
<keyword evidence="5" id="KW-0997">Cell inner membrane</keyword>
<comment type="similarity">
    <text evidence="10">Belongs to the methyl-accepting chemotaxis (MCP) protein family.</text>
</comment>
<evidence type="ECO:0000256" key="2">
    <source>
        <dbReference type="ARBA" id="ARBA00022475"/>
    </source>
</evidence>
<keyword evidence="6 13" id="KW-0812">Transmembrane</keyword>
<dbReference type="NCBIfam" id="TIGR00229">
    <property type="entry name" value="sensory_box"/>
    <property type="match status" value="1"/>
</dbReference>
<dbReference type="FunFam" id="1.10.287.950:FF:000001">
    <property type="entry name" value="Methyl-accepting chemotaxis sensory transducer"/>
    <property type="match status" value="1"/>
</dbReference>
<dbReference type="Gene3D" id="1.10.287.950">
    <property type="entry name" value="Methyl-accepting chemotaxis protein"/>
    <property type="match status" value="1"/>
</dbReference>
<evidence type="ECO:0000256" key="10">
    <source>
        <dbReference type="ARBA" id="ARBA00029447"/>
    </source>
</evidence>
<dbReference type="InterPro" id="IPR013655">
    <property type="entry name" value="PAS_fold_3"/>
</dbReference>
<dbReference type="InterPro" id="IPR004090">
    <property type="entry name" value="Chemotax_Me-accpt_rcpt"/>
</dbReference>
<keyword evidence="9 11" id="KW-0807">Transducer</keyword>
<evidence type="ECO:0000256" key="13">
    <source>
        <dbReference type="SAM" id="Phobius"/>
    </source>
</evidence>
<sequence>MRNNQPVTQKEYELKEEQILNTRTDLNGVITYANRAFVEVSGFSREELIGAPHNIVRHPDMPPEAFANMWQTLQAGESWHGLVKNRRKNGDYYWVDANVTPVMEGGSVVGYASVRLKAERAAVERAEAAYQRIREGKGGVVLARGQIKRGGLLGWLGGLNVRTMRARMIAMMTIAAGLLILTGGLGLYAMDSAGQRVLELRRDGLEDIARLQQIDQLITQGYQSVTSSNPMTVLEGREERAGTVGRLSSNMLELWEAYRAREINHTGIAGEFDQGFNGYVDGLQGMADLLSGGEPFEVYQAVMQRSPELQATGIKLSAMVSSLVGEKQVLAAALATEAEDMQAKMAMVLAVGAGLGLVLLTLVGVMVIRGLLRAVAELRAFALQIAVGNIGIDAPERRDDELGKLMLSFDVMRRSLGNIVTEVNSGIAVVTPASREIAASNNDLSSHTDQQAAALQETASSMEEMTATVRQNTENARQASGLTSDNAKRARTAGEHMRGVVDSMGRITASSRKMSDIINVIDSIAFQTNILALNASVEAARAGEQGRGFAVVAGEVRNLAGRSANAAKEIRALIDTSSSEIEGGAELIHQAEASIGEVVNATSRVNDIMGEITAASEEQTSGIGQINQAVVEMDKVTQENASRVQSTARAAAALEHQAEQLTVAIAAFRLRGAGAERAGLHHAAVPATRAGSTAKARPALAAGEAESGNRRRVRAAAATAAPAAALAAPLGMAASAVDDWEEF</sequence>
<evidence type="ECO:0000256" key="8">
    <source>
        <dbReference type="ARBA" id="ARBA00023136"/>
    </source>
</evidence>
<dbReference type="InterPro" id="IPR004089">
    <property type="entry name" value="MCPsignal_dom"/>
</dbReference>
<dbReference type="SUPFAM" id="SSF58104">
    <property type="entry name" value="Methyl-accepting chemotaxis protein (MCP) signaling domain"/>
    <property type="match status" value="1"/>
</dbReference>
<dbReference type="Pfam" id="PF08447">
    <property type="entry name" value="PAS_3"/>
    <property type="match status" value="1"/>
</dbReference>
<dbReference type="Pfam" id="PF00672">
    <property type="entry name" value="HAMP"/>
    <property type="match status" value="1"/>
</dbReference>
<dbReference type="KEGG" id="tak:Tharo_0399"/>
<evidence type="ECO:0000259" key="15">
    <source>
        <dbReference type="PROSITE" id="PS50112"/>
    </source>
</evidence>
<dbReference type="PANTHER" id="PTHR43531">
    <property type="entry name" value="PROTEIN ICFG"/>
    <property type="match status" value="1"/>
</dbReference>
<gene>
    <name evidence="17" type="ORF">Tharo_0399</name>
</gene>
<feature type="domain" description="PAS" evidence="15">
    <location>
        <begin position="25"/>
        <end position="50"/>
    </location>
</feature>
<evidence type="ECO:0000313" key="18">
    <source>
        <dbReference type="Proteomes" id="UP000241885"/>
    </source>
</evidence>
<dbReference type="InterPro" id="IPR003122">
    <property type="entry name" value="Tar_rcpt_lig-bd"/>
</dbReference>
<evidence type="ECO:0000256" key="4">
    <source>
        <dbReference type="ARBA" id="ARBA00022500"/>
    </source>
</evidence>
<dbReference type="InterPro" id="IPR000014">
    <property type="entry name" value="PAS"/>
</dbReference>
<keyword evidence="18" id="KW-1185">Reference proteome</keyword>
<keyword evidence="17" id="KW-0675">Receptor</keyword>
<dbReference type="Pfam" id="PF00015">
    <property type="entry name" value="MCPsignal"/>
    <property type="match status" value="1"/>
</dbReference>
<dbReference type="PANTHER" id="PTHR43531:SF14">
    <property type="entry name" value="METHYL-ACCEPTING CHEMOTAXIS PROTEIN I-RELATED"/>
    <property type="match status" value="1"/>
</dbReference>
<keyword evidence="7 13" id="KW-1133">Transmembrane helix</keyword>
<proteinExistence type="inferred from homology"/>
<evidence type="ECO:0000256" key="5">
    <source>
        <dbReference type="ARBA" id="ARBA00022519"/>
    </source>
</evidence>
<feature type="region of interest" description="Disordered" evidence="12">
    <location>
        <begin position="689"/>
        <end position="710"/>
    </location>
</feature>
<dbReference type="CDD" id="cd00130">
    <property type="entry name" value="PAS"/>
    <property type="match status" value="1"/>
</dbReference>
<dbReference type="PROSITE" id="PS50885">
    <property type="entry name" value="HAMP"/>
    <property type="match status" value="1"/>
</dbReference>
<evidence type="ECO:0000256" key="1">
    <source>
        <dbReference type="ARBA" id="ARBA00004429"/>
    </source>
</evidence>
<evidence type="ECO:0000256" key="6">
    <source>
        <dbReference type="ARBA" id="ARBA00022692"/>
    </source>
</evidence>
<evidence type="ECO:0000256" key="9">
    <source>
        <dbReference type="ARBA" id="ARBA00023224"/>
    </source>
</evidence>
<dbReference type="GO" id="GO:0005886">
    <property type="term" value="C:plasma membrane"/>
    <property type="evidence" value="ECO:0007669"/>
    <property type="project" value="UniProtKB-SubCell"/>
</dbReference>
<dbReference type="InterPro" id="IPR051310">
    <property type="entry name" value="MCP_chemotaxis"/>
</dbReference>
<dbReference type="OrthoDB" id="5298208at2"/>
<dbReference type="InterPro" id="IPR003660">
    <property type="entry name" value="HAMP_dom"/>
</dbReference>
<evidence type="ECO:0000256" key="11">
    <source>
        <dbReference type="PROSITE-ProRule" id="PRU00284"/>
    </source>
</evidence>
<dbReference type="Pfam" id="PF02203">
    <property type="entry name" value="TarH"/>
    <property type="match status" value="1"/>
</dbReference>
<feature type="transmembrane region" description="Helical" evidence="13">
    <location>
        <begin position="169"/>
        <end position="190"/>
    </location>
</feature>
<dbReference type="CDD" id="cd06225">
    <property type="entry name" value="HAMP"/>
    <property type="match status" value="1"/>
</dbReference>
<dbReference type="SUPFAM" id="SSF55785">
    <property type="entry name" value="PYP-like sensor domain (PAS domain)"/>
    <property type="match status" value="1"/>
</dbReference>
<evidence type="ECO:0000256" key="7">
    <source>
        <dbReference type="ARBA" id="ARBA00022989"/>
    </source>
</evidence>
<keyword evidence="4" id="KW-0145">Chemotaxis</keyword>
<evidence type="ECO:0000259" key="16">
    <source>
        <dbReference type="PROSITE" id="PS50885"/>
    </source>
</evidence>